<evidence type="ECO:0008006" key="4">
    <source>
        <dbReference type="Google" id="ProtNLM"/>
    </source>
</evidence>
<feature type="transmembrane region" description="Helical" evidence="1">
    <location>
        <begin position="123"/>
        <end position="143"/>
    </location>
</feature>
<dbReference type="RefSeq" id="WP_089344065.1">
    <property type="nucleotide sequence ID" value="NZ_CP067132.1"/>
</dbReference>
<evidence type="ECO:0000313" key="3">
    <source>
        <dbReference type="Proteomes" id="UP000198307"/>
    </source>
</evidence>
<dbReference type="AlphaFoldDB" id="A0A239PTM1"/>
<evidence type="ECO:0000313" key="2">
    <source>
        <dbReference type="EMBL" id="SNT73641.1"/>
    </source>
</evidence>
<keyword evidence="1" id="KW-0812">Transmembrane</keyword>
<feature type="transmembrane region" description="Helical" evidence="1">
    <location>
        <begin position="45"/>
        <end position="65"/>
    </location>
</feature>
<evidence type="ECO:0000256" key="1">
    <source>
        <dbReference type="SAM" id="Phobius"/>
    </source>
</evidence>
<feature type="transmembrane region" description="Helical" evidence="1">
    <location>
        <begin position="77"/>
        <end position="93"/>
    </location>
</feature>
<dbReference type="EMBL" id="FZQB01000005">
    <property type="protein sequence ID" value="SNT73641.1"/>
    <property type="molecule type" value="Genomic_DNA"/>
</dbReference>
<reference evidence="2 3" key="1">
    <citation type="submission" date="2017-07" db="EMBL/GenBank/DDBJ databases">
        <authorList>
            <person name="Sun Z.S."/>
            <person name="Albrecht U."/>
            <person name="Echele G."/>
            <person name="Lee C.C."/>
        </authorList>
    </citation>
    <scope>NUCLEOTIDE SEQUENCE [LARGE SCALE GENOMIC DNA]</scope>
    <source>
        <strain evidence="2 3">DSM 14827</strain>
    </source>
</reference>
<proteinExistence type="predicted"/>
<dbReference type="Proteomes" id="UP000198307">
    <property type="component" value="Unassembled WGS sequence"/>
</dbReference>
<dbReference type="OrthoDB" id="9937152at2"/>
<name>A0A239PTM1_9RHOB</name>
<organism evidence="2 3">
    <name type="scientific">Paracoccus seriniphilus</name>
    <dbReference type="NCBI Taxonomy" id="184748"/>
    <lineage>
        <taxon>Bacteria</taxon>
        <taxon>Pseudomonadati</taxon>
        <taxon>Pseudomonadota</taxon>
        <taxon>Alphaproteobacteria</taxon>
        <taxon>Rhodobacterales</taxon>
        <taxon>Paracoccaceae</taxon>
        <taxon>Paracoccus</taxon>
    </lineage>
</organism>
<feature type="transmembrane region" description="Helical" evidence="1">
    <location>
        <begin position="99"/>
        <end position="116"/>
    </location>
</feature>
<protein>
    <recommendedName>
        <fullName evidence="4">Tripartite tricarboxylate transporter TctB family protein</fullName>
    </recommendedName>
</protein>
<sequence>MKRLVNSDTLLGGFFALAAVILLRNSYHSSSNVFLLPGDAPPFLVAQLALYAALALSLAILIKGILRGGVQIGETRWGPACLMVLLLVVTVLLFQAAGYLLIVPLAVLLCCLILGYRKPVPLIGLAMGVPVATYLLLVKFAALPLPTIPGLEF</sequence>
<keyword evidence="3" id="KW-1185">Reference proteome</keyword>
<accession>A0A239PTM1</accession>
<keyword evidence="1" id="KW-0472">Membrane</keyword>
<gene>
    <name evidence="2" type="ORF">SAMN05444959_105129</name>
</gene>
<keyword evidence="1" id="KW-1133">Transmembrane helix</keyword>